<proteinExistence type="predicted"/>
<feature type="non-terminal residue" evidence="1">
    <location>
        <position position="1"/>
    </location>
</feature>
<accession>A0A8S1DUC6</accession>
<comment type="caution">
    <text evidence="1">The sequence shown here is derived from an EMBL/GenBank/DDBJ whole genome shotgun (WGS) entry which is preliminary data.</text>
</comment>
<sequence length="62" mass="6793">AASPDDSRFGDKQAQLGTLSGRQRRRCDDADGLDLMSTALKTWLPVACWSDHLAARAKNLYA</sequence>
<name>A0A8S1DUC6_9INSE</name>
<reference evidence="1 2" key="1">
    <citation type="submission" date="2020-04" db="EMBL/GenBank/DDBJ databases">
        <authorList>
            <person name="Alioto T."/>
            <person name="Alioto T."/>
            <person name="Gomez Garrido J."/>
        </authorList>
    </citation>
    <scope>NUCLEOTIDE SEQUENCE [LARGE SCALE GENOMIC DNA]</scope>
</reference>
<organism evidence="1 2">
    <name type="scientific">Cloeon dipterum</name>
    <dbReference type="NCBI Taxonomy" id="197152"/>
    <lineage>
        <taxon>Eukaryota</taxon>
        <taxon>Metazoa</taxon>
        <taxon>Ecdysozoa</taxon>
        <taxon>Arthropoda</taxon>
        <taxon>Hexapoda</taxon>
        <taxon>Insecta</taxon>
        <taxon>Pterygota</taxon>
        <taxon>Palaeoptera</taxon>
        <taxon>Ephemeroptera</taxon>
        <taxon>Pisciforma</taxon>
        <taxon>Baetidae</taxon>
        <taxon>Cloeon</taxon>
    </lineage>
</organism>
<evidence type="ECO:0000313" key="1">
    <source>
        <dbReference type="EMBL" id="CAB3381751.1"/>
    </source>
</evidence>
<keyword evidence="2" id="KW-1185">Reference proteome</keyword>
<dbReference type="EMBL" id="CADEPI010000246">
    <property type="protein sequence ID" value="CAB3381751.1"/>
    <property type="molecule type" value="Genomic_DNA"/>
</dbReference>
<dbReference type="Proteomes" id="UP000494165">
    <property type="component" value="Unassembled WGS sequence"/>
</dbReference>
<evidence type="ECO:0000313" key="2">
    <source>
        <dbReference type="Proteomes" id="UP000494165"/>
    </source>
</evidence>
<dbReference type="AlphaFoldDB" id="A0A8S1DUC6"/>
<protein>
    <submittedName>
        <fullName evidence="1">Uncharacterized protein</fullName>
    </submittedName>
</protein>
<gene>
    <name evidence="1" type="ORF">CLODIP_2_CD06324</name>
</gene>